<feature type="region of interest" description="Disordered" evidence="1">
    <location>
        <begin position="34"/>
        <end position="74"/>
    </location>
</feature>
<dbReference type="GO" id="GO:0004658">
    <property type="term" value="F:propionyl-CoA carboxylase activity"/>
    <property type="evidence" value="ECO:0007669"/>
    <property type="project" value="InterPro"/>
</dbReference>
<organism evidence="2 3">
    <name type="scientific">Amycolatopsis mediterranei (strain U-32)</name>
    <dbReference type="NCBI Taxonomy" id="749927"/>
    <lineage>
        <taxon>Bacteria</taxon>
        <taxon>Bacillati</taxon>
        <taxon>Actinomycetota</taxon>
        <taxon>Actinomycetes</taxon>
        <taxon>Pseudonocardiales</taxon>
        <taxon>Pseudonocardiaceae</taxon>
        <taxon>Amycolatopsis</taxon>
    </lineage>
</organism>
<sequence length="74" mass="7822">MSEEESRPLLRVVRGNPSDAELAALTAVVAAASAAKAPEKPKPRTSWWGDHAASLRRPLHPGEGAWRASGLPQG</sequence>
<dbReference type="Proteomes" id="UP000000328">
    <property type="component" value="Chromosome"/>
</dbReference>
<evidence type="ECO:0000256" key="1">
    <source>
        <dbReference type="SAM" id="MobiDB-lite"/>
    </source>
</evidence>
<dbReference type="OrthoDB" id="4300992at2"/>
<dbReference type="EMBL" id="CP002000">
    <property type="protein sequence ID" value="ADJ42764.1"/>
    <property type="molecule type" value="Genomic_DNA"/>
</dbReference>
<dbReference type="KEGG" id="amd:AMED_0945"/>
<reference evidence="2 3" key="1">
    <citation type="journal article" date="2010" name="Cell Res.">
        <title>Complete genome sequence of the rifamycin SV-producing Amycolatopsis mediterranei U32 revealed its genetic characteristics in phylogeny and metabolism.</title>
        <authorList>
            <person name="Zhao W."/>
            <person name="Zhong Y."/>
            <person name="Yuan H."/>
            <person name="Wang J."/>
            <person name="Zheng H."/>
            <person name="Wang Y."/>
            <person name="Cen X."/>
            <person name="Xu F."/>
            <person name="Bai J."/>
            <person name="Han X."/>
            <person name="Lu G."/>
            <person name="Zhu Y."/>
            <person name="Shao Z."/>
            <person name="Yan H."/>
            <person name="Li C."/>
            <person name="Peng N."/>
            <person name="Zhang Z."/>
            <person name="Zhang Y."/>
            <person name="Lin W."/>
            <person name="Fan Y."/>
            <person name="Qin Z."/>
            <person name="Hu Y."/>
            <person name="Zhu B."/>
            <person name="Wang S."/>
            <person name="Ding X."/>
            <person name="Zhao G.P."/>
        </authorList>
    </citation>
    <scope>NUCLEOTIDE SEQUENCE [LARGE SCALE GENOMIC DNA]</scope>
    <source>
        <strain evidence="3">U-32</strain>
    </source>
</reference>
<dbReference type="RefSeq" id="WP_013222857.1">
    <property type="nucleotide sequence ID" value="NC_014318.1"/>
</dbReference>
<gene>
    <name evidence="2" type="ordered locus">AMED_0945</name>
</gene>
<name>A0A0H3CXY0_AMYMU</name>
<accession>A0A0H3CXY0</accession>
<dbReference type="GO" id="GO:0003989">
    <property type="term" value="F:acetyl-CoA carboxylase activity"/>
    <property type="evidence" value="ECO:0007669"/>
    <property type="project" value="InterPro"/>
</dbReference>
<dbReference type="InterPro" id="IPR032716">
    <property type="entry name" value="ACC_epsilon"/>
</dbReference>
<dbReference type="eggNOG" id="ENOG5033HAR">
    <property type="taxonomic scope" value="Bacteria"/>
</dbReference>
<dbReference type="AlphaFoldDB" id="A0A0H3CXY0"/>
<dbReference type="GeneID" id="92868741"/>
<evidence type="ECO:0000313" key="3">
    <source>
        <dbReference type="Proteomes" id="UP000000328"/>
    </source>
</evidence>
<dbReference type="HOGENOM" id="CLU_175330_4_0_11"/>
<evidence type="ECO:0000313" key="2">
    <source>
        <dbReference type="EMBL" id="ADJ42764.1"/>
    </source>
</evidence>
<protein>
    <submittedName>
        <fullName evidence="2">Acetyl/propionyl-CoA carboxylase, epsilon subunit</fullName>
    </submittedName>
</protein>
<dbReference type="PATRIC" id="fig|749927.5.peg.975"/>
<proteinExistence type="predicted"/>
<dbReference type="Pfam" id="PF13822">
    <property type="entry name" value="ACC_epsilon"/>
    <property type="match status" value="1"/>
</dbReference>